<keyword evidence="2" id="KW-1185">Reference proteome</keyword>
<gene>
    <name evidence="1" type="ORF">AVEN_18496_1</name>
</gene>
<evidence type="ECO:0000313" key="1">
    <source>
        <dbReference type="EMBL" id="GBN32009.1"/>
    </source>
</evidence>
<sequence length="62" mass="6770">SSFEPGILKVPRQTPYHEANRGFQIKVGGAIVTNSRARRKTIIQLTPAESRMDGFATAEIVG</sequence>
<reference evidence="1 2" key="1">
    <citation type="journal article" date="2019" name="Sci. Rep.">
        <title>Orb-weaving spider Araneus ventricosus genome elucidates the spidroin gene catalogue.</title>
        <authorList>
            <person name="Kono N."/>
            <person name="Nakamura H."/>
            <person name="Ohtoshi R."/>
            <person name="Moran D.A.P."/>
            <person name="Shinohara A."/>
            <person name="Yoshida Y."/>
            <person name="Fujiwara M."/>
            <person name="Mori M."/>
            <person name="Tomita M."/>
            <person name="Arakawa K."/>
        </authorList>
    </citation>
    <scope>NUCLEOTIDE SEQUENCE [LARGE SCALE GENOMIC DNA]</scope>
</reference>
<dbReference type="EMBL" id="BGPR01284599">
    <property type="protein sequence ID" value="GBN32009.1"/>
    <property type="molecule type" value="Genomic_DNA"/>
</dbReference>
<dbReference type="Proteomes" id="UP000499080">
    <property type="component" value="Unassembled WGS sequence"/>
</dbReference>
<protein>
    <submittedName>
        <fullName evidence="1">Uncharacterized protein</fullName>
    </submittedName>
</protein>
<name>A0A4Y2MZS2_ARAVE</name>
<evidence type="ECO:0000313" key="2">
    <source>
        <dbReference type="Proteomes" id="UP000499080"/>
    </source>
</evidence>
<accession>A0A4Y2MZS2</accession>
<dbReference type="AlphaFoldDB" id="A0A4Y2MZS2"/>
<organism evidence="1 2">
    <name type="scientific">Araneus ventricosus</name>
    <name type="common">Orbweaver spider</name>
    <name type="synonym">Epeira ventricosa</name>
    <dbReference type="NCBI Taxonomy" id="182803"/>
    <lineage>
        <taxon>Eukaryota</taxon>
        <taxon>Metazoa</taxon>
        <taxon>Ecdysozoa</taxon>
        <taxon>Arthropoda</taxon>
        <taxon>Chelicerata</taxon>
        <taxon>Arachnida</taxon>
        <taxon>Araneae</taxon>
        <taxon>Araneomorphae</taxon>
        <taxon>Entelegynae</taxon>
        <taxon>Araneoidea</taxon>
        <taxon>Araneidae</taxon>
        <taxon>Araneus</taxon>
    </lineage>
</organism>
<feature type="non-terminal residue" evidence="1">
    <location>
        <position position="1"/>
    </location>
</feature>
<proteinExistence type="predicted"/>
<comment type="caution">
    <text evidence="1">The sequence shown here is derived from an EMBL/GenBank/DDBJ whole genome shotgun (WGS) entry which is preliminary data.</text>
</comment>